<dbReference type="GO" id="GO:0003677">
    <property type="term" value="F:DNA binding"/>
    <property type="evidence" value="ECO:0007669"/>
    <property type="project" value="UniProtKB-KW"/>
</dbReference>
<dbReference type="Pfam" id="PF07282">
    <property type="entry name" value="Cas12f1-like_TNB"/>
    <property type="match status" value="1"/>
</dbReference>
<reference evidence="8 9" key="1">
    <citation type="journal article" date="2013" name="Genome Biol. Evol.">
        <title>Genomes of Stigonematalean cyanobacteria (subsection V) and the evolution of oxygenic photosynthesis from prokaryotes to plastids.</title>
        <authorList>
            <person name="Dagan T."/>
            <person name="Roettger M."/>
            <person name="Stucken K."/>
            <person name="Landan G."/>
            <person name="Koch R."/>
            <person name="Major P."/>
            <person name="Gould S.B."/>
            <person name="Goremykin V.V."/>
            <person name="Rippka R."/>
            <person name="Tandeau de Marsac N."/>
            <person name="Gugger M."/>
            <person name="Lockhart P.J."/>
            <person name="Allen J.F."/>
            <person name="Brune I."/>
            <person name="Maus I."/>
            <person name="Puhler A."/>
            <person name="Martin W.F."/>
        </authorList>
    </citation>
    <scope>NUCLEOTIDE SEQUENCE [LARGE SCALE GENOMIC DNA]</scope>
    <source>
        <strain evidence="8 9">PCC 7110</strain>
    </source>
</reference>
<dbReference type="NCBIfam" id="NF040570">
    <property type="entry name" value="guided_TnpB"/>
    <property type="match status" value="1"/>
</dbReference>
<evidence type="ECO:0000256" key="5">
    <source>
        <dbReference type="SAM" id="MobiDB-lite"/>
    </source>
</evidence>
<accession>A0A139XCJ4</accession>
<evidence type="ECO:0000256" key="4">
    <source>
        <dbReference type="ARBA" id="ARBA00023172"/>
    </source>
</evidence>
<comment type="similarity">
    <text evidence="1">In the C-terminal section; belongs to the transposase 35 family.</text>
</comment>
<name>A0A139XCJ4_9CYAN</name>
<dbReference type="InterPro" id="IPR010095">
    <property type="entry name" value="Cas12f1-like_TNB"/>
</dbReference>
<dbReference type="Proteomes" id="UP000076925">
    <property type="component" value="Unassembled WGS sequence"/>
</dbReference>
<organism evidence="8 9">
    <name type="scientific">Scytonema hofmannii PCC 7110</name>
    <dbReference type="NCBI Taxonomy" id="128403"/>
    <lineage>
        <taxon>Bacteria</taxon>
        <taxon>Bacillati</taxon>
        <taxon>Cyanobacteriota</taxon>
        <taxon>Cyanophyceae</taxon>
        <taxon>Nostocales</taxon>
        <taxon>Scytonemataceae</taxon>
        <taxon>Scytonema</taxon>
    </lineage>
</organism>
<dbReference type="Pfam" id="PF01385">
    <property type="entry name" value="OrfB_IS605"/>
    <property type="match status" value="1"/>
</dbReference>
<protein>
    <submittedName>
        <fullName evidence="8">Uncharacterized protein</fullName>
    </submittedName>
</protein>
<evidence type="ECO:0000256" key="1">
    <source>
        <dbReference type="ARBA" id="ARBA00008761"/>
    </source>
</evidence>
<evidence type="ECO:0000256" key="2">
    <source>
        <dbReference type="ARBA" id="ARBA00022578"/>
    </source>
</evidence>
<feature type="region of interest" description="Disordered" evidence="5">
    <location>
        <begin position="384"/>
        <end position="404"/>
    </location>
</feature>
<dbReference type="OrthoDB" id="501843at2"/>
<keyword evidence="3" id="KW-0238">DNA-binding</keyword>
<evidence type="ECO:0000313" key="9">
    <source>
        <dbReference type="Proteomes" id="UP000076925"/>
    </source>
</evidence>
<dbReference type="GO" id="GO:0032196">
    <property type="term" value="P:transposition"/>
    <property type="evidence" value="ECO:0007669"/>
    <property type="project" value="UniProtKB-KW"/>
</dbReference>
<dbReference type="STRING" id="128403.WA1_20855"/>
<sequence>MSFKSKEQKALDQDKNKDTYISTVVQHLKLSSLGSAVVSDILSHANSLYNTLTFNLRQGFFVHKTLNFQSLTIDLQTDFKENYHYKMLHSQAAQSVCHKVAENFKSFKQLLDKYFSEGTKKPKLPGYRQKGGMFEVTYPSQSVNISQEHGIIFATVSTGILFKKQHKEDVMETSLNERLKFRIPDDVDPKRLVELVITSKHREIYLHWVCRKKKEIITELDKSSVLGIDIGLNNFITCIPNTGKEGFIINGRPLKAINQFYNKTVSKLKKGKDENFWSGSLARATQSRNNQVRDFIKKSARTIINKCLESGIGKIVFGWNEGIKNGIDNGRVNNQNFVQVPFTALRDTLKYLCERSGIEFVIVEESYTSKMSFFDGDELPVFGKETESQKEQKPSGRRTKRGEYKTASGTVVNADAQGACNILRKAKIDTSKITFRVCQILKRINIWIGKKFLSCKGTAASLSCCTTIGVTEPTR</sequence>
<evidence type="ECO:0000259" key="6">
    <source>
        <dbReference type="Pfam" id="PF01385"/>
    </source>
</evidence>
<keyword evidence="2" id="KW-0815">Transposition</keyword>
<dbReference type="EMBL" id="ANNX02000020">
    <property type="protein sequence ID" value="KYC42417.1"/>
    <property type="molecule type" value="Genomic_DNA"/>
</dbReference>
<feature type="domain" description="Cas12f1-like TNB" evidence="7">
    <location>
        <begin position="342"/>
        <end position="422"/>
    </location>
</feature>
<dbReference type="NCBIfam" id="TIGR01766">
    <property type="entry name" value="IS200/IS605 family accessory protein TnpB-like domain"/>
    <property type="match status" value="1"/>
</dbReference>
<keyword evidence="9" id="KW-1185">Reference proteome</keyword>
<dbReference type="GO" id="GO:0006310">
    <property type="term" value="P:DNA recombination"/>
    <property type="evidence" value="ECO:0007669"/>
    <property type="project" value="UniProtKB-KW"/>
</dbReference>
<feature type="compositionally biased region" description="Basic and acidic residues" evidence="5">
    <location>
        <begin position="384"/>
        <end position="394"/>
    </location>
</feature>
<feature type="domain" description="Probable transposase IS891/IS1136/IS1341" evidence="6">
    <location>
        <begin position="217"/>
        <end position="318"/>
    </location>
</feature>
<keyword evidence="4" id="KW-0233">DNA recombination</keyword>
<evidence type="ECO:0000259" key="7">
    <source>
        <dbReference type="Pfam" id="PF07282"/>
    </source>
</evidence>
<evidence type="ECO:0000256" key="3">
    <source>
        <dbReference type="ARBA" id="ARBA00023125"/>
    </source>
</evidence>
<proteinExistence type="inferred from homology"/>
<dbReference type="InterPro" id="IPR001959">
    <property type="entry name" value="Transposase"/>
</dbReference>
<dbReference type="RefSeq" id="WP_017747560.1">
    <property type="nucleotide sequence ID" value="NZ_KQ976354.1"/>
</dbReference>
<evidence type="ECO:0000313" key="8">
    <source>
        <dbReference type="EMBL" id="KYC42417.1"/>
    </source>
</evidence>
<dbReference type="AlphaFoldDB" id="A0A139XCJ4"/>
<comment type="caution">
    <text evidence="8">The sequence shown here is derived from an EMBL/GenBank/DDBJ whole genome shotgun (WGS) entry which is preliminary data.</text>
</comment>
<gene>
    <name evidence="8" type="ORF">WA1_20855</name>
</gene>